<gene>
    <name evidence="1" type="ORF">H8B04_04240</name>
</gene>
<accession>A0ABR7YBV6</accession>
<dbReference type="EMBL" id="JACOIJ010000005">
    <property type="protein sequence ID" value="MBD1428787.1"/>
    <property type="molecule type" value="Genomic_DNA"/>
</dbReference>
<dbReference type="Proteomes" id="UP000651271">
    <property type="component" value="Unassembled WGS sequence"/>
</dbReference>
<keyword evidence="2" id="KW-1185">Reference proteome</keyword>
<proteinExistence type="predicted"/>
<name>A0ABR7YBV6_9SPHI</name>
<dbReference type="RefSeq" id="WP_190301554.1">
    <property type="nucleotide sequence ID" value="NZ_JACOIJ010000005.1"/>
</dbReference>
<organism evidence="1 2">
    <name type="scientific">Sphingobacterium litopenaei</name>
    <dbReference type="NCBI Taxonomy" id="2763500"/>
    <lineage>
        <taxon>Bacteria</taxon>
        <taxon>Pseudomonadati</taxon>
        <taxon>Bacteroidota</taxon>
        <taxon>Sphingobacteriia</taxon>
        <taxon>Sphingobacteriales</taxon>
        <taxon>Sphingobacteriaceae</taxon>
        <taxon>Sphingobacterium</taxon>
    </lineage>
</organism>
<evidence type="ECO:0008006" key="3">
    <source>
        <dbReference type="Google" id="ProtNLM"/>
    </source>
</evidence>
<reference evidence="1 2" key="1">
    <citation type="submission" date="2020-08" db="EMBL/GenBank/DDBJ databases">
        <title>Sphingobacterium sp. DN04309 isolated from aquaculture water.</title>
        <authorList>
            <person name="Zhang M."/>
        </authorList>
    </citation>
    <scope>NUCLEOTIDE SEQUENCE [LARGE SCALE GENOMIC DNA]</scope>
    <source>
        <strain evidence="1 2">DN04309</strain>
    </source>
</reference>
<protein>
    <recommendedName>
        <fullName evidence="3">Outer membrane protein beta-barrel domain-containing protein</fullName>
    </recommendedName>
</protein>
<evidence type="ECO:0000313" key="1">
    <source>
        <dbReference type="EMBL" id="MBD1428787.1"/>
    </source>
</evidence>
<sequence length="152" mass="17353">MRIFWIFIFLILSNISYAQQVKKSNWIVGPSLGYQYQEKSFLKASFWGLTDIGYANYIRFDAGANLTFEHKKAYLIPELGITYYLSAKGVWPFIKTEITPYTISPKVGVGLFNIVEVGAGYGFELKQKDNLPPIKGFNFSLGLSLPLNYHLY</sequence>
<evidence type="ECO:0000313" key="2">
    <source>
        <dbReference type="Proteomes" id="UP000651271"/>
    </source>
</evidence>
<comment type="caution">
    <text evidence="1">The sequence shown here is derived from an EMBL/GenBank/DDBJ whole genome shotgun (WGS) entry which is preliminary data.</text>
</comment>